<dbReference type="GO" id="GO:0055091">
    <property type="term" value="P:phospholipid homeostasis"/>
    <property type="evidence" value="ECO:0007669"/>
    <property type="project" value="TreeGrafter"/>
</dbReference>
<evidence type="ECO:0000256" key="1">
    <source>
        <dbReference type="ARBA" id="ARBA00004651"/>
    </source>
</evidence>
<gene>
    <name evidence="7" type="ORF">EGJ44_16725</name>
    <name evidence="8" type="ORF">NCTC10860_00329</name>
</gene>
<dbReference type="PANTHER" id="PTHR34697:SF2">
    <property type="entry name" value="PHOSPHATIDYLGLYCEROL LYSYLTRANSFERASE"/>
    <property type="match status" value="1"/>
</dbReference>
<evidence type="ECO:0000256" key="3">
    <source>
        <dbReference type="ARBA" id="ARBA00022692"/>
    </source>
</evidence>
<dbReference type="PANTHER" id="PTHR34697">
    <property type="entry name" value="PHOSPHATIDYLGLYCEROL LYSYLTRANSFERASE"/>
    <property type="match status" value="1"/>
</dbReference>
<protein>
    <submittedName>
        <fullName evidence="8">Transmembrane acid tolerance protein</fullName>
    </submittedName>
</protein>
<accession>A0A3R8WYX1</accession>
<feature type="transmembrane region" description="Helical" evidence="6">
    <location>
        <begin position="100"/>
        <end position="121"/>
    </location>
</feature>
<keyword evidence="2" id="KW-1003">Cell membrane</keyword>
<feature type="transmembrane region" description="Helical" evidence="6">
    <location>
        <begin position="26"/>
        <end position="44"/>
    </location>
</feature>
<sequence>MFEAVLLAAFSSRIDPAGLVAAMLLYRLFYVVLPLVAAGLLLLAQGLRRRLSAAWALTLVLSLLKDFDWPEALAAIAGLLALFRREFYRRSRLMDVPASGLVLAATAGVIAASVWLLLFAYQDVAYSHQLWWQFELDANARAACVRRWATAWCSWPSA</sequence>
<comment type="subcellular location">
    <subcellularLocation>
        <location evidence="1">Cell membrane</location>
        <topology evidence="1">Multi-pass membrane protein</topology>
    </subcellularLocation>
</comment>
<dbReference type="AlphaFoldDB" id="A0A061CRR7"/>
<keyword evidence="5 6" id="KW-0472">Membrane</keyword>
<evidence type="ECO:0000313" key="9">
    <source>
        <dbReference type="Proteomes" id="UP000254084"/>
    </source>
</evidence>
<dbReference type="Proteomes" id="UP000272833">
    <property type="component" value="Unassembled WGS sequence"/>
</dbReference>
<name>A0A061CRR7_ECTOL</name>
<keyword evidence="3 6" id="KW-0812">Transmembrane</keyword>
<keyword evidence="4 6" id="KW-1133">Transmembrane helix</keyword>
<dbReference type="Proteomes" id="UP000254084">
    <property type="component" value="Unassembled WGS sequence"/>
</dbReference>
<dbReference type="GO" id="GO:0005886">
    <property type="term" value="C:plasma membrane"/>
    <property type="evidence" value="ECO:0007669"/>
    <property type="project" value="UniProtKB-SubCell"/>
</dbReference>
<dbReference type="EMBL" id="RHRS01000049">
    <property type="protein sequence ID" value="RRW32520.1"/>
    <property type="molecule type" value="Genomic_DNA"/>
</dbReference>
<evidence type="ECO:0000256" key="2">
    <source>
        <dbReference type="ARBA" id="ARBA00022475"/>
    </source>
</evidence>
<dbReference type="EMBL" id="UGUW01000004">
    <property type="protein sequence ID" value="SUD58096.1"/>
    <property type="molecule type" value="Genomic_DNA"/>
</dbReference>
<evidence type="ECO:0000313" key="8">
    <source>
        <dbReference type="EMBL" id="SUD58096.1"/>
    </source>
</evidence>
<organism evidence="7 10">
    <name type="scientific">Ectopseudomonas oleovorans</name>
    <name type="common">Pseudomonas oleovorans</name>
    <dbReference type="NCBI Taxonomy" id="301"/>
    <lineage>
        <taxon>Bacteria</taxon>
        <taxon>Pseudomonadati</taxon>
        <taxon>Pseudomonadota</taxon>
        <taxon>Gammaproteobacteria</taxon>
        <taxon>Pseudomonadales</taxon>
        <taxon>Pseudomonadaceae</taxon>
        <taxon>Ectopseudomonas</taxon>
    </lineage>
</organism>
<dbReference type="GO" id="GO:0047637">
    <property type="term" value="F:phosphatidylglycerol alanyltransferase activity"/>
    <property type="evidence" value="ECO:0007669"/>
    <property type="project" value="TreeGrafter"/>
</dbReference>
<proteinExistence type="predicted"/>
<evidence type="ECO:0000256" key="5">
    <source>
        <dbReference type="ARBA" id="ARBA00023136"/>
    </source>
</evidence>
<accession>A0A061CRR7</accession>
<evidence type="ECO:0000313" key="7">
    <source>
        <dbReference type="EMBL" id="RRW32520.1"/>
    </source>
</evidence>
<evidence type="ECO:0000256" key="4">
    <source>
        <dbReference type="ARBA" id="ARBA00022989"/>
    </source>
</evidence>
<dbReference type="InterPro" id="IPR051211">
    <property type="entry name" value="PG_lysyltransferase"/>
</dbReference>
<evidence type="ECO:0000256" key="6">
    <source>
        <dbReference type="SAM" id="Phobius"/>
    </source>
</evidence>
<reference evidence="7 10" key="2">
    <citation type="submission" date="2018-10" db="EMBL/GenBank/DDBJ databases">
        <title>Transmission dynamics of multidrug resistant bacteria on intensive care unit surfaces.</title>
        <authorList>
            <person name="D'Souza A.W."/>
            <person name="Potter R.F."/>
            <person name="Wallace M."/>
            <person name="Shupe A."/>
            <person name="Patel S."/>
            <person name="Sun S."/>
            <person name="Gul D."/>
            <person name="Kwon J.H."/>
            <person name="Andleeb S."/>
            <person name="Burnham C.-A.D."/>
            <person name="Dantas G."/>
        </authorList>
    </citation>
    <scope>NUCLEOTIDE SEQUENCE [LARGE SCALE GENOMIC DNA]</scope>
    <source>
        <strain evidence="7 10">PO_271</strain>
    </source>
</reference>
<reference evidence="8 9" key="1">
    <citation type="submission" date="2018-06" db="EMBL/GenBank/DDBJ databases">
        <authorList>
            <consortium name="Pathogen Informatics"/>
            <person name="Doyle S."/>
        </authorList>
    </citation>
    <scope>NUCLEOTIDE SEQUENCE [LARGE SCALE GENOMIC DNA]</scope>
    <source>
        <strain evidence="8 9">NCTC10860</strain>
    </source>
</reference>
<evidence type="ECO:0000313" key="10">
    <source>
        <dbReference type="Proteomes" id="UP000272833"/>
    </source>
</evidence>